<feature type="non-terminal residue" evidence="1">
    <location>
        <position position="40"/>
    </location>
</feature>
<keyword evidence="2" id="KW-1185">Reference proteome</keyword>
<name>A0A9P9YU99_9MUSC</name>
<sequence>MHKNSKYAAGMKEHSSSAELALKVVRFVWILRKCIFIKRL</sequence>
<gene>
    <name evidence="1" type="ORF">M5D96_004231</name>
</gene>
<dbReference type="Proteomes" id="UP001059596">
    <property type="component" value="Unassembled WGS sequence"/>
</dbReference>
<evidence type="ECO:0000313" key="1">
    <source>
        <dbReference type="EMBL" id="KAI8042908.1"/>
    </source>
</evidence>
<reference evidence="1" key="1">
    <citation type="journal article" date="2023" name="Genome Biol. Evol.">
        <title>Long-read-based Genome Assembly of Drosophila gunungcola Reveals Fewer Chemosensory Genes in Flower-breeding Species.</title>
        <authorList>
            <person name="Negi A."/>
            <person name="Liao B.Y."/>
            <person name="Yeh S.D."/>
        </authorList>
    </citation>
    <scope>NUCLEOTIDE SEQUENCE</scope>
    <source>
        <strain evidence="1">Sukarami</strain>
    </source>
</reference>
<protein>
    <submittedName>
        <fullName evidence="1">Uncharacterized protein</fullName>
    </submittedName>
</protein>
<comment type="caution">
    <text evidence="1">The sequence shown here is derived from an EMBL/GenBank/DDBJ whole genome shotgun (WGS) entry which is preliminary data.</text>
</comment>
<accession>A0A9P9YU99</accession>
<evidence type="ECO:0000313" key="2">
    <source>
        <dbReference type="Proteomes" id="UP001059596"/>
    </source>
</evidence>
<organism evidence="1 2">
    <name type="scientific">Drosophila gunungcola</name>
    <name type="common">fruit fly</name>
    <dbReference type="NCBI Taxonomy" id="103775"/>
    <lineage>
        <taxon>Eukaryota</taxon>
        <taxon>Metazoa</taxon>
        <taxon>Ecdysozoa</taxon>
        <taxon>Arthropoda</taxon>
        <taxon>Hexapoda</taxon>
        <taxon>Insecta</taxon>
        <taxon>Pterygota</taxon>
        <taxon>Neoptera</taxon>
        <taxon>Endopterygota</taxon>
        <taxon>Diptera</taxon>
        <taxon>Brachycera</taxon>
        <taxon>Muscomorpha</taxon>
        <taxon>Ephydroidea</taxon>
        <taxon>Drosophilidae</taxon>
        <taxon>Drosophila</taxon>
        <taxon>Sophophora</taxon>
    </lineage>
</organism>
<dbReference type="EMBL" id="JAMKOV010000002">
    <property type="protein sequence ID" value="KAI8042908.1"/>
    <property type="molecule type" value="Genomic_DNA"/>
</dbReference>
<dbReference type="AlphaFoldDB" id="A0A9P9YU99"/>
<proteinExistence type="predicted"/>